<feature type="binding site" evidence="5">
    <location>
        <position position="224"/>
    </location>
    <ligand>
        <name>substrate</name>
    </ligand>
</feature>
<dbReference type="STRING" id="768670.Calni_1166"/>
<feature type="binding site" evidence="5">
    <location>
        <position position="386"/>
    </location>
    <ligand>
        <name>substrate</name>
    </ligand>
</feature>
<dbReference type="SUPFAM" id="SSF51735">
    <property type="entry name" value="NAD(P)-binding Rossmann-fold domains"/>
    <property type="match status" value="1"/>
</dbReference>
<keyword evidence="2 5" id="KW-0521">NADP</keyword>
<dbReference type="UniPathway" id="UPA00128">
    <property type="reaction ID" value="UER00191"/>
</dbReference>
<evidence type="ECO:0000256" key="5">
    <source>
        <dbReference type="HAMAP-Rule" id="MF_00956"/>
    </source>
</evidence>
<dbReference type="HOGENOM" id="CLU_007383_18_0_0"/>
<proteinExistence type="inferred from homology"/>
<dbReference type="Gene3D" id="3.40.50.720">
    <property type="entry name" value="NAD(P)-binding Rossmann-like Domain"/>
    <property type="match status" value="2"/>
</dbReference>
<dbReference type="CDD" id="cd05239">
    <property type="entry name" value="GDP_FS_SDR_e"/>
    <property type="match status" value="1"/>
</dbReference>
<keyword evidence="8" id="KW-1185">Reference proteome</keyword>
<accession>E4TIM7</accession>
<dbReference type="PANTHER" id="PTHR43238:SF1">
    <property type="entry name" value="GDP-L-FUCOSE SYNTHASE"/>
    <property type="match status" value="1"/>
</dbReference>
<dbReference type="RefSeq" id="WP_013451287.1">
    <property type="nucleotide sequence ID" value="NC_014758.1"/>
</dbReference>
<comment type="pathway">
    <text evidence="5">Nucleotide-sugar biosynthesis; GDP-L-fucose biosynthesis via de novo pathway; GDP-L-fucose from GDP-alpha-D-mannose: step 2/2.</text>
</comment>
<feature type="binding site" evidence="5">
    <location>
        <position position="177"/>
    </location>
    <ligand>
        <name>NADP(+)</name>
        <dbReference type="ChEBI" id="CHEBI:58349"/>
    </ligand>
</feature>
<feature type="site" description="Important for catalytic activity" evidence="5">
    <location>
        <position position="144"/>
    </location>
</feature>
<comment type="catalytic activity">
    <reaction evidence="5">
        <text>GDP-beta-L-fucose + NADP(+) = GDP-4-dehydro-alpha-D-rhamnose + NADPH + H(+)</text>
        <dbReference type="Rhea" id="RHEA:18885"/>
        <dbReference type="ChEBI" id="CHEBI:15378"/>
        <dbReference type="ChEBI" id="CHEBI:57273"/>
        <dbReference type="ChEBI" id="CHEBI:57783"/>
        <dbReference type="ChEBI" id="CHEBI:57964"/>
        <dbReference type="ChEBI" id="CHEBI:58349"/>
        <dbReference type="EC" id="1.1.1.271"/>
    </reaction>
</comment>
<feature type="domain" description="NAD-dependent epimerase/dehydratase" evidence="6">
    <location>
        <begin position="20"/>
        <end position="232"/>
    </location>
</feature>
<evidence type="ECO:0000313" key="8">
    <source>
        <dbReference type="Proteomes" id="UP000007039"/>
    </source>
</evidence>
<feature type="binding site" evidence="5">
    <location>
        <begin position="200"/>
        <end position="203"/>
    </location>
    <ligand>
        <name>NADP(+)</name>
        <dbReference type="ChEBI" id="CHEBI:58349"/>
    </ligand>
</feature>
<dbReference type="EC" id="1.1.1.271" evidence="5"/>
<gene>
    <name evidence="5" type="primary">fcl</name>
    <name evidence="7" type="ordered locus">Calni_1166</name>
</gene>
<evidence type="ECO:0000256" key="3">
    <source>
        <dbReference type="ARBA" id="ARBA00023002"/>
    </source>
</evidence>
<feature type="binding site" evidence="5">
    <location>
        <position position="216"/>
    </location>
    <ligand>
        <name>NADP(+)</name>
        <dbReference type="ChEBI" id="CHEBI:58349"/>
    </ligand>
</feature>
<evidence type="ECO:0000256" key="2">
    <source>
        <dbReference type="ARBA" id="ARBA00022857"/>
    </source>
</evidence>
<reference evidence="7 8" key="1">
    <citation type="journal article" date="2011" name="Stand. Genomic Sci.">
        <title>Complete genome sequence of Calditerrivibrio nitroreducens type strain (Yu37-1).</title>
        <authorList>
            <person name="Pitluck S."/>
            <person name="Sikorski J."/>
            <person name="Zeytun A."/>
            <person name="Lapidus A."/>
            <person name="Nolan M."/>
            <person name="Lucas S."/>
            <person name="Hammon N."/>
            <person name="Deshpande S."/>
            <person name="Cheng J.F."/>
            <person name="Tapia R."/>
            <person name="Han C."/>
            <person name="Goodwin L."/>
            <person name="Liolios K."/>
            <person name="Pagani I."/>
            <person name="Ivanova N."/>
            <person name="Mavromatis K."/>
            <person name="Pati A."/>
            <person name="Chen A."/>
            <person name="Palaniappan K."/>
            <person name="Hauser L."/>
            <person name="Chang Y.J."/>
            <person name="Jeffries C.D."/>
            <person name="Detter J.C."/>
            <person name="Brambilla E."/>
            <person name="Djao O.D."/>
            <person name="Rohde M."/>
            <person name="Spring S."/>
            <person name="Goker M."/>
            <person name="Woyke T."/>
            <person name="Bristow J."/>
            <person name="Eisen J.A."/>
            <person name="Markowitz V."/>
            <person name="Hugenholtz P."/>
            <person name="Kyrpides N.C."/>
            <person name="Klenk H.P."/>
            <person name="Land M."/>
        </authorList>
    </citation>
    <scope>NUCLEOTIDE SEQUENCE [LARGE SCALE GENOMIC DNA]</scope>
    <source>
        <strain evidence="8">DSM 19672 / NBRC 101217 / Yu37-1</strain>
    </source>
</reference>
<dbReference type="EMBL" id="CP002347">
    <property type="protein sequence ID" value="ADR19075.1"/>
    <property type="molecule type" value="Genomic_DNA"/>
</dbReference>
<dbReference type="GO" id="GO:0016853">
    <property type="term" value="F:isomerase activity"/>
    <property type="evidence" value="ECO:0007669"/>
    <property type="project" value="UniProtKB-KW"/>
</dbReference>
<dbReference type="HAMAP" id="MF_00956">
    <property type="entry name" value="GDP_fucose_synth"/>
    <property type="match status" value="1"/>
</dbReference>
<feature type="domain" description="NAD-dependent epimerase/dehydratase" evidence="6">
    <location>
        <begin position="283"/>
        <end position="318"/>
    </location>
</feature>
<comment type="similarity">
    <text evidence="1 5">Belongs to the NAD(P)-dependent epimerase/dehydratase family. Fucose synthase subfamily.</text>
</comment>
<evidence type="ECO:0000256" key="1">
    <source>
        <dbReference type="ARBA" id="ARBA00005959"/>
    </source>
</evidence>
<dbReference type="GO" id="GO:0050577">
    <property type="term" value="F:GDP-L-fucose synthase activity"/>
    <property type="evidence" value="ECO:0007669"/>
    <property type="project" value="UniProtKB-UniRule"/>
</dbReference>
<feature type="binding site" evidence="5">
    <location>
        <begin position="24"/>
        <end position="30"/>
    </location>
    <ligand>
        <name>NADP(+)</name>
        <dbReference type="ChEBI" id="CHEBI:58349"/>
    </ligand>
</feature>
<organism evidence="7 8">
    <name type="scientific">Calditerrivibrio nitroreducens (strain DSM 19672 / NBRC 101217 / Yu37-1)</name>
    <dbReference type="NCBI Taxonomy" id="768670"/>
    <lineage>
        <taxon>Bacteria</taxon>
        <taxon>Pseudomonadati</taxon>
        <taxon>Deferribacterota</taxon>
        <taxon>Deferribacteres</taxon>
        <taxon>Deferribacterales</taxon>
        <taxon>Calditerrivibrionaceae</taxon>
    </lineage>
</organism>
<dbReference type="InterPro" id="IPR028614">
    <property type="entry name" value="GDP_fucose/colitose_synth"/>
</dbReference>
<dbReference type="Proteomes" id="UP000007039">
    <property type="component" value="Chromosome"/>
</dbReference>
<sequence>MKNNSTFNIHHSSLQKSSKIFVAGASGLVGSAIVRKLIEKGYTNIVASYRNRKPNNSTFNIQHSTLNMNSVQYINIDLLDSLAVSEFFKQYTPEFVFLAAAKVGGIVANNTYRADFIYENLQIQNNVIYNAYKYGVKKLLFLGSTCIYPKNCPQPIKEEYLLTAPLEYTNEPYAIAKIAGIKMCESFNLQYGTNFISVMPTNLYGPNDNFDLEKSHVLPALIRKMHLGKCLEEDNWEAIRKDLNKNPIEGIDGSATKEEILAILEKYGIKKQFNIQNSTFIISIEIWGSGKPMREFLHVDDMADACVFVMEKVDIKQIINQQVASSKQQVENSIPTTHYSLLATNYLPHFINIGTGTDISIKDLAYLIKDIVGFKGEFYFNTDKPDGTMKKLTDVSKLHSLGWKHTIELKDGIENVYTWYLSV</sequence>
<dbReference type="InterPro" id="IPR036291">
    <property type="entry name" value="NAD(P)-bd_dom_sf"/>
</dbReference>
<dbReference type="PANTHER" id="PTHR43238">
    <property type="entry name" value="GDP-L-FUCOSE SYNTHASE"/>
    <property type="match status" value="1"/>
</dbReference>
<dbReference type="GO" id="GO:0070401">
    <property type="term" value="F:NADP+ binding"/>
    <property type="evidence" value="ECO:0007669"/>
    <property type="project" value="UniProtKB-UniRule"/>
</dbReference>
<evidence type="ECO:0000256" key="4">
    <source>
        <dbReference type="ARBA" id="ARBA00023235"/>
    </source>
</evidence>
<feature type="binding site" evidence="5">
    <location>
        <begin position="142"/>
        <end position="145"/>
    </location>
    <ligand>
        <name>NADP(+)</name>
        <dbReference type="ChEBI" id="CHEBI:58349"/>
    </ligand>
</feature>
<protein>
    <recommendedName>
        <fullName evidence="5">GDP-L-fucose synthase</fullName>
        <ecNumber evidence="5">1.1.1.271</ecNumber>
    </recommendedName>
    <alternativeName>
        <fullName evidence="5">GDP-4-keto-6-deoxy-D-mannose-3,5-epimerase-4-reductase</fullName>
    </alternativeName>
</protein>
<dbReference type="eggNOG" id="COG0451">
    <property type="taxonomic scope" value="Bacteria"/>
</dbReference>
<feature type="active site" description="Proton donor/acceptor" evidence="5">
    <location>
        <position position="173"/>
    </location>
</feature>
<dbReference type="GO" id="GO:0042351">
    <property type="term" value="P:'de novo' GDP-L-fucose biosynthetic process"/>
    <property type="evidence" value="ECO:0007669"/>
    <property type="project" value="UniProtKB-UniRule"/>
</dbReference>
<feature type="site" description="Important for catalytic activity" evidence="5">
    <location>
        <position position="146"/>
    </location>
</feature>
<dbReference type="KEGG" id="cni:Calni_1166"/>
<evidence type="ECO:0000313" key="7">
    <source>
        <dbReference type="EMBL" id="ADR19075.1"/>
    </source>
</evidence>
<dbReference type="AlphaFoldDB" id="E4TIM7"/>
<keyword evidence="3 5" id="KW-0560">Oxidoreductase</keyword>
<keyword evidence="5" id="KW-0511">Multifunctional enzyme</keyword>
<dbReference type="Pfam" id="PF01370">
    <property type="entry name" value="Epimerase"/>
    <property type="match status" value="2"/>
</dbReference>
<dbReference type="OrthoDB" id="9811425at2"/>
<name>E4TIM7_CALNY</name>
<feature type="binding site" evidence="5">
    <location>
        <position position="287"/>
    </location>
    <ligand>
        <name>substrate</name>
    </ligand>
</feature>
<keyword evidence="4 5" id="KW-0413">Isomerase</keyword>
<feature type="binding site" evidence="5">
    <location>
        <position position="294"/>
    </location>
    <ligand>
        <name>substrate</name>
    </ligand>
</feature>
<evidence type="ECO:0000259" key="6">
    <source>
        <dbReference type="Pfam" id="PF01370"/>
    </source>
</evidence>
<comment type="function">
    <text evidence="5">Catalyzes the two-step NADP-dependent conversion of GDP-4-dehydro-6-deoxy-D-mannose to GDP-fucose, involving an epimerase and a reductase reaction.</text>
</comment>
<dbReference type="InterPro" id="IPR001509">
    <property type="entry name" value="Epimerase_deHydtase"/>
</dbReference>